<evidence type="ECO:0008006" key="3">
    <source>
        <dbReference type="Google" id="ProtNLM"/>
    </source>
</evidence>
<keyword evidence="2" id="KW-1185">Reference proteome</keyword>
<sequence>MEASASAGNVPTVTPATVVTESGERVMEGIDEPPQGRGRRAALLKPPARVPLARAVLPQGSNA</sequence>
<accession>A0ABP8P6V0</accession>
<evidence type="ECO:0000313" key="2">
    <source>
        <dbReference type="Proteomes" id="UP001500503"/>
    </source>
</evidence>
<proteinExistence type="predicted"/>
<reference evidence="2" key="1">
    <citation type="journal article" date="2019" name="Int. J. Syst. Evol. Microbiol.">
        <title>The Global Catalogue of Microorganisms (GCM) 10K type strain sequencing project: providing services to taxonomists for standard genome sequencing and annotation.</title>
        <authorList>
            <consortium name="The Broad Institute Genomics Platform"/>
            <consortium name="The Broad Institute Genome Sequencing Center for Infectious Disease"/>
            <person name="Wu L."/>
            <person name="Ma J."/>
        </authorList>
    </citation>
    <scope>NUCLEOTIDE SEQUENCE [LARGE SCALE GENOMIC DNA]</scope>
    <source>
        <strain evidence="2">JCM 17933</strain>
    </source>
</reference>
<organism evidence="1 2">
    <name type="scientific">Actinoallomurus oryzae</name>
    <dbReference type="NCBI Taxonomy" id="502180"/>
    <lineage>
        <taxon>Bacteria</taxon>
        <taxon>Bacillati</taxon>
        <taxon>Actinomycetota</taxon>
        <taxon>Actinomycetes</taxon>
        <taxon>Streptosporangiales</taxon>
        <taxon>Thermomonosporaceae</taxon>
        <taxon>Actinoallomurus</taxon>
    </lineage>
</organism>
<protein>
    <recommendedName>
        <fullName evidence="3">Transposase</fullName>
    </recommendedName>
</protein>
<dbReference type="Proteomes" id="UP001500503">
    <property type="component" value="Unassembled WGS sequence"/>
</dbReference>
<gene>
    <name evidence="1" type="ORF">GCM10023191_000500</name>
</gene>
<evidence type="ECO:0000313" key="1">
    <source>
        <dbReference type="EMBL" id="GAA4481493.1"/>
    </source>
</evidence>
<name>A0ABP8P6V0_9ACTN</name>
<dbReference type="EMBL" id="BAABHF010000002">
    <property type="protein sequence ID" value="GAA4481493.1"/>
    <property type="molecule type" value="Genomic_DNA"/>
</dbReference>
<comment type="caution">
    <text evidence="1">The sequence shown here is derived from an EMBL/GenBank/DDBJ whole genome shotgun (WGS) entry which is preliminary data.</text>
</comment>